<accession>A0AAX6FQ50</accession>
<reference evidence="1" key="2">
    <citation type="submission" date="2023-04" db="EMBL/GenBank/DDBJ databases">
        <authorList>
            <person name="Bruccoleri R.E."/>
            <person name="Oakeley E.J."/>
            <person name="Faust A.-M."/>
            <person name="Dessus-Babus S."/>
            <person name="Altorfer M."/>
            <person name="Burckhardt D."/>
            <person name="Oertli M."/>
            <person name="Naumann U."/>
            <person name="Petersen F."/>
            <person name="Wong J."/>
        </authorList>
    </citation>
    <scope>NUCLEOTIDE SEQUENCE</scope>
    <source>
        <strain evidence="1">GSM-AAB239-AS_SAM_17_03QT</strain>
        <tissue evidence="1">Leaf</tissue>
    </source>
</reference>
<keyword evidence="2" id="KW-1185">Reference proteome</keyword>
<evidence type="ECO:0000313" key="1">
    <source>
        <dbReference type="EMBL" id="KAJ6818492.1"/>
    </source>
</evidence>
<dbReference type="AlphaFoldDB" id="A0AAX6FQ50"/>
<dbReference type="Proteomes" id="UP001140949">
    <property type="component" value="Unassembled WGS sequence"/>
</dbReference>
<dbReference type="EMBL" id="JANAVB010027195">
    <property type="protein sequence ID" value="KAJ6818492.1"/>
    <property type="molecule type" value="Genomic_DNA"/>
</dbReference>
<reference evidence="1" key="1">
    <citation type="journal article" date="2023" name="GigaByte">
        <title>Genome assembly of the bearded iris, Iris pallida Lam.</title>
        <authorList>
            <person name="Bruccoleri R.E."/>
            <person name="Oakeley E.J."/>
            <person name="Faust A.M.E."/>
            <person name="Altorfer M."/>
            <person name="Dessus-Babus S."/>
            <person name="Burckhardt D."/>
            <person name="Oertli M."/>
            <person name="Naumann U."/>
            <person name="Petersen F."/>
            <person name="Wong J."/>
        </authorList>
    </citation>
    <scope>NUCLEOTIDE SEQUENCE</scope>
    <source>
        <strain evidence="1">GSM-AAB239-AS_SAM_17_03QT</strain>
    </source>
</reference>
<organism evidence="1 2">
    <name type="scientific">Iris pallida</name>
    <name type="common">Sweet iris</name>
    <dbReference type="NCBI Taxonomy" id="29817"/>
    <lineage>
        <taxon>Eukaryota</taxon>
        <taxon>Viridiplantae</taxon>
        <taxon>Streptophyta</taxon>
        <taxon>Embryophyta</taxon>
        <taxon>Tracheophyta</taxon>
        <taxon>Spermatophyta</taxon>
        <taxon>Magnoliopsida</taxon>
        <taxon>Liliopsida</taxon>
        <taxon>Asparagales</taxon>
        <taxon>Iridaceae</taxon>
        <taxon>Iridoideae</taxon>
        <taxon>Irideae</taxon>
        <taxon>Iris</taxon>
    </lineage>
</organism>
<protein>
    <submittedName>
        <fullName evidence="1">Photosystem II protein K (Chloroplast)</fullName>
    </submittedName>
</protein>
<gene>
    <name evidence="1" type="ORF">M6B38_406150</name>
</gene>
<comment type="caution">
    <text evidence="1">The sequence shown here is derived from an EMBL/GenBank/DDBJ whole genome shotgun (WGS) entry which is preliminary data.</text>
</comment>
<sequence length="67" mass="7913">MWQKKFCNEGIRSFFLIKNKFVKIPPFFSFLGCNAKIVYVINQGNPFPKKKFLEIVQCLLSNSFFTQ</sequence>
<proteinExistence type="predicted"/>
<name>A0AAX6FQ50_IRIPA</name>
<evidence type="ECO:0000313" key="2">
    <source>
        <dbReference type="Proteomes" id="UP001140949"/>
    </source>
</evidence>